<dbReference type="SUPFAM" id="SSF55961">
    <property type="entry name" value="Bet v1-like"/>
    <property type="match status" value="1"/>
</dbReference>
<dbReference type="EMBL" id="MUGS01000029">
    <property type="protein sequence ID" value="OXG04890.1"/>
    <property type="molecule type" value="Genomic_DNA"/>
</dbReference>
<dbReference type="AlphaFoldDB" id="A0A227P4J9"/>
<dbReference type="Pfam" id="PF10604">
    <property type="entry name" value="Polyketide_cyc2"/>
    <property type="match status" value="1"/>
</dbReference>
<comment type="caution">
    <text evidence="1">The sequence shown here is derived from an EMBL/GenBank/DDBJ whole genome shotgun (WGS) entry which is preliminary data.</text>
</comment>
<proteinExistence type="predicted"/>
<dbReference type="InterPro" id="IPR023393">
    <property type="entry name" value="START-like_dom_sf"/>
</dbReference>
<reference evidence="1 2" key="1">
    <citation type="submission" date="2016-11" db="EMBL/GenBank/DDBJ databases">
        <title>Whole genomes of Flavobacteriaceae.</title>
        <authorList>
            <person name="Stine C."/>
            <person name="Li C."/>
            <person name="Tadesse D."/>
        </authorList>
    </citation>
    <scope>NUCLEOTIDE SEQUENCE [LARGE SCALE GENOMIC DNA]</scope>
    <source>
        <strain evidence="1 2">DSM 24704</strain>
    </source>
</reference>
<accession>A0A227P4J9</accession>
<evidence type="ECO:0000313" key="1">
    <source>
        <dbReference type="EMBL" id="OXG04890.1"/>
    </source>
</evidence>
<dbReference type="RefSeq" id="WP_089480266.1">
    <property type="nucleotide sequence ID" value="NZ_MUGS01000029.1"/>
</dbReference>
<dbReference type="Proteomes" id="UP000214684">
    <property type="component" value="Unassembled WGS sequence"/>
</dbReference>
<sequence length="139" mass="15822">MWSKSHSVLTKAVTKEQMWNLFADVNNWHTWDTGIEYAKLEGNFEKGNHFLLRPKGGPNVKVELLEVVANKRFLDVTNFPLAKMYDEHLFEETPDGLKITNSITVKGLLGFLWVKLVAKKIVDALPVDVQEQIKAASKL</sequence>
<keyword evidence="2" id="KW-1185">Reference proteome</keyword>
<dbReference type="Gene3D" id="3.30.530.20">
    <property type="match status" value="1"/>
</dbReference>
<protein>
    <submittedName>
        <fullName evidence="1">Polyketide cyclase</fullName>
    </submittedName>
</protein>
<evidence type="ECO:0000313" key="2">
    <source>
        <dbReference type="Proteomes" id="UP000214684"/>
    </source>
</evidence>
<dbReference type="InterPro" id="IPR019587">
    <property type="entry name" value="Polyketide_cyclase/dehydratase"/>
</dbReference>
<dbReference type="OrthoDB" id="9810827at2"/>
<gene>
    <name evidence="1" type="ORF">B0A64_14650</name>
</gene>
<name>A0A227P4J9_9FLAO</name>
<organism evidence="1 2">
    <name type="scientific">Flavobacterium araucananum</name>
    <dbReference type="NCBI Taxonomy" id="946678"/>
    <lineage>
        <taxon>Bacteria</taxon>
        <taxon>Pseudomonadati</taxon>
        <taxon>Bacteroidota</taxon>
        <taxon>Flavobacteriia</taxon>
        <taxon>Flavobacteriales</taxon>
        <taxon>Flavobacteriaceae</taxon>
        <taxon>Flavobacterium</taxon>
    </lineage>
</organism>